<dbReference type="Gene3D" id="1.25.40.10">
    <property type="entry name" value="Tetratricopeptide repeat domain"/>
    <property type="match status" value="1"/>
</dbReference>
<keyword evidence="4" id="KW-0812">Transmembrane</keyword>
<dbReference type="InterPro" id="IPR052346">
    <property type="entry name" value="O-mannosyl-transferase_TMTC"/>
</dbReference>
<evidence type="ECO:0000256" key="3">
    <source>
        <dbReference type="SAM" id="MobiDB-lite"/>
    </source>
</evidence>
<feature type="transmembrane region" description="Helical" evidence="4">
    <location>
        <begin position="233"/>
        <end position="254"/>
    </location>
</feature>
<keyword evidence="2" id="KW-0802">TPR repeat</keyword>
<evidence type="ECO:0000256" key="4">
    <source>
        <dbReference type="SAM" id="Phobius"/>
    </source>
</evidence>
<gene>
    <name evidence="5" type="ORF">ACFO5W_17670</name>
</gene>
<organism evidence="5 6">
    <name type="scientific">Dyella halodurans</name>
    <dbReference type="NCBI Taxonomy" id="1920171"/>
    <lineage>
        <taxon>Bacteria</taxon>
        <taxon>Pseudomonadati</taxon>
        <taxon>Pseudomonadota</taxon>
        <taxon>Gammaproteobacteria</taxon>
        <taxon>Lysobacterales</taxon>
        <taxon>Rhodanobacteraceae</taxon>
        <taxon>Dyella</taxon>
    </lineage>
</organism>
<feature type="transmembrane region" description="Helical" evidence="4">
    <location>
        <begin position="153"/>
        <end position="169"/>
    </location>
</feature>
<feature type="transmembrane region" description="Helical" evidence="4">
    <location>
        <begin position="181"/>
        <end position="198"/>
    </location>
</feature>
<feature type="region of interest" description="Disordered" evidence="3">
    <location>
        <begin position="633"/>
        <end position="653"/>
    </location>
</feature>
<dbReference type="RefSeq" id="WP_266148194.1">
    <property type="nucleotide sequence ID" value="NZ_JAPDPF010000001.1"/>
</dbReference>
<feature type="transmembrane region" description="Helical" evidence="4">
    <location>
        <begin position="274"/>
        <end position="296"/>
    </location>
</feature>
<proteinExistence type="predicted"/>
<keyword evidence="4" id="KW-1133">Transmembrane helix</keyword>
<dbReference type="PANTHER" id="PTHR44227">
    <property type="match status" value="1"/>
</dbReference>
<evidence type="ECO:0008006" key="7">
    <source>
        <dbReference type="Google" id="ProtNLM"/>
    </source>
</evidence>
<keyword evidence="6" id="KW-1185">Reference proteome</keyword>
<evidence type="ECO:0000256" key="1">
    <source>
        <dbReference type="ARBA" id="ARBA00022737"/>
    </source>
</evidence>
<keyword evidence="4" id="KW-0472">Membrane</keyword>
<name>A0ABV9C608_9GAMM</name>
<accession>A0ABV9C608</accession>
<reference evidence="6" key="1">
    <citation type="journal article" date="2019" name="Int. J. Syst. Evol. Microbiol.">
        <title>The Global Catalogue of Microorganisms (GCM) 10K type strain sequencing project: providing services to taxonomists for standard genome sequencing and annotation.</title>
        <authorList>
            <consortium name="The Broad Institute Genomics Platform"/>
            <consortium name="The Broad Institute Genome Sequencing Center for Infectious Disease"/>
            <person name="Wu L."/>
            <person name="Ma J."/>
        </authorList>
    </citation>
    <scope>NUCLEOTIDE SEQUENCE [LARGE SCALE GENOMIC DNA]</scope>
    <source>
        <strain evidence="6">CCM 4481</strain>
    </source>
</reference>
<feature type="transmembrane region" description="Helical" evidence="4">
    <location>
        <begin position="388"/>
        <end position="407"/>
    </location>
</feature>
<protein>
    <recommendedName>
        <fullName evidence="7">Tetratricopeptide repeat protein</fullName>
    </recommendedName>
</protein>
<feature type="transmembrane region" description="Helical" evidence="4">
    <location>
        <begin position="123"/>
        <end position="141"/>
    </location>
</feature>
<comment type="caution">
    <text evidence="5">The sequence shown here is derived from an EMBL/GenBank/DDBJ whole genome shotgun (WGS) entry which is preliminary data.</text>
</comment>
<evidence type="ECO:0000313" key="5">
    <source>
        <dbReference type="EMBL" id="MFC4528476.1"/>
    </source>
</evidence>
<feature type="transmembrane region" description="Helical" evidence="4">
    <location>
        <begin position="88"/>
        <end position="111"/>
    </location>
</feature>
<feature type="transmembrane region" description="Helical" evidence="4">
    <location>
        <begin position="365"/>
        <end position="382"/>
    </location>
</feature>
<evidence type="ECO:0000256" key="2">
    <source>
        <dbReference type="ARBA" id="ARBA00022803"/>
    </source>
</evidence>
<dbReference type="PANTHER" id="PTHR44227:SF3">
    <property type="entry name" value="PROTEIN O-MANNOSYL-TRANSFERASE TMTC4"/>
    <property type="match status" value="1"/>
</dbReference>
<dbReference type="SUPFAM" id="SSF48452">
    <property type="entry name" value="TPR-like"/>
    <property type="match status" value="1"/>
</dbReference>
<feature type="transmembrane region" description="Helical" evidence="4">
    <location>
        <begin position="334"/>
        <end position="353"/>
    </location>
</feature>
<dbReference type="EMBL" id="JBHSGA010000020">
    <property type="protein sequence ID" value="MFC4528476.1"/>
    <property type="molecule type" value="Genomic_DNA"/>
</dbReference>
<evidence type="ECO:0000313" key="6">
    <source>
        <dbReference type="Proteomes" id="UP001595961"/>
    </source>
</evidence>
<feature type="transmembrane region" description="Helical" evidence="4">
    <location>
        <begin position="308"/>
        <end position="328"/>
    </location>
</feature>
<dbReference type="Proteomes" id="UP001595961">
    <property type="component" value="Unassembled WGS sequence"/>
</dbReference>
<keyword evidence="1" id="KW-0677">Repeat</keyword>
<feature type="compositionally biased region" description="Polar residues" evidence="3">
    <location>
        <begin position="641"/>
        <end position="653"/>
    </location>
</feature>
<sequence length="653" mass="73602">MQLTLVVLGLLILVTLAFWPALNGGFIFDDYPIFAENSTVHVTGWHWQEWHRVWAWSRSNIERPIAMLSYALNYALGGSTRSFKATNLALHLFNALLLMQLARRLLFAGWVQVNGVDARRHRWIISCWAIVLATLWAIHPLQVSTVMYTVQRMELLGFAFVLLALLAYWRARQRQMEGQRAWPWLGLCCALTVIGYYAKETAVLVPGYALLLELTLLHFAAHKSASRRAWKITYLAGCSIAALIFTFYLLPHYATDSAYAARDYNAWQRELTQLRVLPLYLGWILLPLPNLLHFYYDNYPISRDLLHPITTLFGGLLLLGLAVFAVALRKRRPLLALGIGWFFVAQTLTSAPIPLELVFEHRNYPALFGIVLAVADLLWLITRRVDPRIATLIAGILIANFGLLTFIRSSIWGDRLLLTQTLADDNPGSARAAYDLARRYMFMAGNNPDSPFYSLSIKELRRAATLPSASPMAEEALLLINADHHDQPDVSTLWSSFLDKLQNRPLGPEAYLALDKLTTERLSGKTGIDIHQLARAYEITIKRNPARITLHSSYAELAGAELHDPDLAIQQWRQALRLEKDLAGYSKQLAGYLLENHRGQEALAVIAEARKLQPMLSNDPILMAMQSQAEKMLSQEGATALPQQSQGLTDGLR</sequence>
<dbReference type="InterPro" id="IPR011990">
    <property type="entry name" value="TPR-like_helical_dom_sf"/>
</dbReference>